<dbReference type="InterPro" id="IPR025996">
    <property type="entry name" value="MT1864/Rv1816-like_C"/>
</dbReference>
<feature type="domain" description="HTH tetR-type" evidence="6">
    <location>
        <begin position="44"/>
        <end position="104"/>
    </location>
</feature>
<dbReference type="Proteomes" id="UP000615326">
    <property type="component" value="Unassembled WGS sequence"/>
</dbReference>
<comment type="caution">
    <text evidence="7">The sequence shown here is derived from an EMBL/GenBank/DDBJ whole genome shotgun (WGS) entry which is preliminary data.</text>
</comment>
<keyword evidence="8" id="KW-1185">Reference proteome</keyword>
<keyword evidence="3" id="KW-0804">Transcription</keyword>
<evidence type="ECO:0000256" key="4">
    <source>
        <dbReference type="PROSITE-ProRule" id="PRU00335"/>
    </source>
</evidence>
<dbReference type="InterPro" id="IPR009057">
    <property type="entry name" value="Homeodomain-like_sf"/>
</dbReference>
<dbReference type="PROSITE" id="PS50977">
    <property type="entry name" value="HTH_TETR_2"/>
    <property type="match status" value="1"/>
</dbReference>
<evidence type="ECO:0000256" key="1">
    <source>
        <dbReference type="ARBA" id="ARBA00023015"/>
    </source>
</evidence>
<keyword evidence="2 4" id="KW-0238">DNA-binding</keyword>
<feature type="compositionally biased region" description="Polar residues" evidence="5">
    <location>
        <begin position="1"/>
        <end position="21"/>
    </location>
</feature>
<dbReference type="SUPFAM" id="SSF46689">
    <property type="entry name" value="Homeodomain-like"/>
    <property type="match status" value="1"/>
</dbReference>
<evidence type="ECO:0000259" key="6">
    <source>
        <dbReference type="PROSITE" id="PS50977"/>
    </source>
</evidence>
<gene>
    <name evidence="7" type="ORF">GOB84_01700</name>
</gene>
<dbReference type="InterPro" id="IPR001647">
    <property type="entry name" value="HTH_TetR"/>
</dbReference>
<accession>A0ABX0K748</accession>
<dbReference type="Pfam" id="PF00440">
    <property type="entry name" value="TetR_N"/>
    <property type="match status" value="1"/>
</dbReference>
<feature type="region of interest" description="Disordered" evidence="5">
    <location>
        <begin position="1"/>
        <end position="41"/>
    </location>
</feature>
<organism evidence="7 8">
    <name type="scientific">Acetobacter fallax</name>
    <dbReference type="NCBI Taxonomy" id="1737473"/>
    <lineage>
        <taxon>Bacteria</taxon>
        <taxon>Pseudomonadati</taxon>
        <taxon>Pseudomonadota</taxon>
        <taxon>Alphaproteobacteria</taxon>
        <taxon>Acetobacterales</taxon>
        <taxon>Acetobacteraceae</taxon>
        <taxon>Acetobacter</taxon>
    </lineage>
</organism>
<evidence type="ECO:0000256" key="2">
    <source>
        <dbReference type="ARBA" id="ARBA00023125"/>
    </source>
</evidence>
<feature type="DNA-binding region" description="H-T-H motif" evidence="4">
    <location>
        <begin position="67"/>
        <end position="86"/>
    </location>
</feature>
<evidence type="ECO:0000256" key="5">
    <source>
        <dbReference type="SAM" id="MobiDB-lite"/>
    </source>
</evidence>
<sequence length="237" mass="25612">MESYRKTQVSHMTDSATTASVSPGHAHRNGKMPDPEPATRYHHGALPDALLSAARLILERDGVAALSLRAITRAAGVSHTAAVPHFGDLAGLLAELAATGMDELRAALVAADGTSRLIAEAYVFYAMDHAHMFELMFRSDLIDRNRPRYREAASALFAILAEPSHSSATVAQEEDKVKDGIYDMPDAARYTAAWGLVHGLAVLATDGRLDPLRSRLKDPVSRKELVRQAILSVPPLL</sequence>
<keyword evidence="1" id="KW-0805">Transcription regulation</keyword>
<dbReference type="SUPFAM" id="SSF48498">
    <property type="entry name" value="Tetracyclin repressor-like, C-terminal domain"/>
    <property type="match status" value="1"/>
</dbReference>
<name>A0ABX0K748_9PROT</name>
<dbReference type="Pfam" id="PF13305">
    <property type="entry name" value="TetR_C_33"/>
    <property type="match status" value="1"/>
</dbReference>
<protein>
    <submittedName>
        <fullName evidence="7">TetR family transcriptional regulator</fullName>
    </submittedName>
</protein>
<evidence type="ECO:0000313" key="7">
    <source>
        <dbReference type="EMBL" id="NHO31289.1"/>
    </source>
</evidence>
<proteinExistence type="predicted"/>
<dbReference type="EMBL" id="WOSW01000001">
    <property type="protein sequence ID" value="NHO31289.1"/>
    <property type="molecule type" value="Genomic_DNA"/>
</dbReference>
<evidence type="ECO:0000256" key="3">
    <source>
        <dbReference type="ARBA" id="ARBA00023163"/>
    </source>
</evidence>
<evidence type="ECO:0000313" key="8">
    <source>
        <dbReference type="Proteomes" id="UP000615326"/>
    </source>
</evidence>
<dbReference type="InterPro" id="IPR036271">
    <property type="entry name" value="Tet_transcr_reg_TetR-rel_C_sf"/>
</dbReference>
<reference evidence="7 8" key="1">
    <citation type="journal article" date="2020" name="Int. J. Syst. Evol. Microbiol.">
        <title>Novel acetic acid bacteria from cider fermentations: Acetobacter conturbans sp. nov. and Acetobacter fallax sp. nov.</title>
        <authorList>
            <person name="Sombolestani A.S."/>
            <person name="Cleenwerck I."/>
            <person name="Cnockaert M."/>
            <person name="Borremans W."/>
            <person name="Wieme A.D."/>
            <person name="De Vuyst L."/>
            <person name="Vandamme P."/>
        </authorList>
    </citation>
    <scope>NUCLEOTIDE SEQUENCE [LARGE SCALE GENOMIC DNA]</scope>
    <source>
        <strain evidence="7 8">LMG 1637</strain>
    </source>
</reference>
<dbReference type="Gene3D" id="1.10.357.10">
    <property type="entry name" value="Tetracycline Repressor, domain 2"/>
    <property type="match status" value="1"/>
</dbReference>